<gene>
    <name evidence="1" type="ORF">J2Z53_002431</name>
</gene>
<proteinExistence type="predicted"/>
<sequence>MKKHGLNIMGNVKIIESLKAQLLRVIGDFYTLLTRGSNVAEEAIVDCISGAIIILYVLGEKLGYSLPEIDHQMKKKLDIGIRAEDEVEKEGKSLSKLKEYISDRREQ</sequence>
<dbReference type="Proteomes" id="UP000783390">
    <property type="component" value="Unassembled WGS sequence"/>
</dbReference>
<organism evidence="1 2">
    <name type="scientific">Clostridium moniliforme</name>
    <dbReference type="NCBI Taxonomy" id="39489"/>
    <lineage>
        <taxon>Bacteria</taxon>
        <taxon>Bacillati</taxon>
        <taxon>Bacillota</taxon>
        <taxon>Clostridia</taxon>
        <taxon>Eubacteriales</taxon>
        <taxon>Clostridiaceae</taxon>
        <taxon>Clostridium</taxon>
    </lineage>
</organism>
<keyword evidence="2" id="KW-1185">Reference proteome</keyword>
<comment type="caution">
    <text evidence="1">The sequence shown here is derived from an EMBL/GenBank/DDBJ whole genome shotgun (WGS) entry which is preliminary data.</text>
</comment>
<reference evidence="1 2" key="1">
    <citation type="submission" date="2021-03" db="EMBL/GenBank/DDBJ databases">
        <title>Genomic Encyclopedia of Type Strains, Phase IV (KMG-IV): sequencing the most valuable type-strain genomes for metagenomic binning, comparative biology and taxonomic classification.</title>
        <authorList>
            <person name="Goeker M."/>
        </authorList>
    </citation>
    <scope>NUCLEOTIDE SEQUENCE [LARGE SCALE GENOMIC DNA]</scope>
    <source>
        <strain evidence="1 2">DSM 3984</strain>
    </source>
</reference>
<evidence type="ECO:0008006" key="3">
    <source>
        <dbReference type="Google" id="ProtNLM"/>
    </source>
</evidence>
<dbReference type="RefSeq" id="WP_209797726.1">
    <property type="nucleotide sequence ID" value="NZ_JAGGJZ010000012.1"/>
</dbReference>
<protein>
    <recommendedName>
        <fullName evidence="3">MazG-like family protein</fullName>
    </recommendedName>
</protein>
<dbReference type="Pfam" id="PF12643">
    <property type="entry name" value="MazG-like"/>
    <property type="match status" value="1"/>
</dbReference>
<evidence type="ECO:0000313" key="2">
    <source>
        <dbReference type="Proteomes" id="UP000783390"/>
    </source>
</evidence>
<evidence type="ECO:0000313" key="1">
    <source>
        <dbReference type="EMBL" id="MBP1890813.1"/>
    </source>
</evidence>
<accession>A0ABS4F3I4</accession>
<dbReference type="EMBL" id="JAGGJZ010000012">
    <property type="protein sequence ID" value="MBP1890813.1"/>
    <property type="molecule type" value="Genomic_DNA"/>
</dbReference>
<name>A0ABS4F3I4_9CLOT</name>
<dbReference type="InterPro" id="IPR025984">
    <property type="entry name" value="DCTPP"/>
</dbReference>